<dbReference type="InterPro" id="IPR011042">
    <property type="entry name" value="6-blade_b-propeller_TolB-like"/>
</dbReference>
<dbReference type="SMART" id="SM00184">
    <property type="entry name" value="RING"/>
    <property type="match status" value="1"/>
</dbReference>
<keyword evidence="5" id="KW-0862">Zinc</keyword>
<sequence>MAESHAYSALRIDELLRCAICLDRYNNPKLLPCQHTFCESPCLEGLVRGLTRTLKCPECRAEHIVPYRGVSSYPNNLTIQNFLDLRPIDPDVRPPEVAGANEASGEDAFFFIPNGACCAAAEEEEDELEEEEEVVLSRYPRFQNRISHAPQAPRRRCPICSREVDIMRCSHCDQIICATCKDSHMEQIHREVSLVLGQLKRGAPRLTDIAGNLERKMDAIRQRVDSVKSDITEAIERYIIDLRSRQRLLHNEAETFLQGEIRTLTLQKDNVEVEMAMLASFVETNESLFRRRFLVLPDDDVMDLKRQSENLLEKLRSYNADRYRLPQDRSIEFNTDGTRISNFISNFGEINTSPPRFSMTDESSSDSSIENTLPLTSEATNFRPSFNQSQIPLTLPPLSSTQSAASYQLPTVPPTTAVSTQSSPHAASVYQQQSLLVDEELPFFVNQDDLPVQYSDPPSFELEYSPISSPLPVTDQPMFFNSTSSYPRPLHGSTSSQVRTSGTTYSQSPRFGLDSTYPTWTTLTTSTTRPTASTTRSTTNPAVYTSAASSAPVSSAYAGGSDTWRLPYYARDFDTDSETSSEGVRSARRSLSLQERRRHNLSDTRLATLLGGSTPSYNSHHPLSASERRFRSLSTGASAYRLNEARALIASTRQATADRIRSIVEESHDSTSPSRIDRGSPVERNSSPTRVRSLSSSPRSRPPVRFNIHYDDGEDSDSSTSGELLLVRPSVTFYENESTVVASSLIRYTDKGRAIFQVGLRGTEHSEFTWPRGIATTSRDNQVLVADSHNNRVQVFDNRGQFVRSIGNYGTGDAEFDSVTGIAVNSFGQIVVTDRMNHRIQIFDHNWNFQLTFGEEGVEPGQLLYPWGVASDNMGFIYVCDKENHRVQVFQSNGRFVREFGSMGHRLGCLDNPHYLAISPDNRVYVTDSNNHRIQVFSMYGDFLFCFGSHGSLQGEMKLPKGIAIDGQGFVVVADSGNNRIQVFHGDGRFYCMFGCYGSESGQFRGLEGIGILGNGDVVVSDRENHRIQMF</sequence>
<feature type="compositionally biased region" description="Low complexity" evidence="7">
    <location>
        <begin position="686"/>
        <end position="705"/>
    </location>
</feature>
<evidence type="ECO:0000313" key="8">
    <source>
        <dbReference type="EMBL" id="EKC30728.1"/>
    </source>
</evidence>
<dbReference type="FunFam" id="2.120.10.30:FF:000037">
    <property type="entry name" value="Uncharacterized protein, isoform E"/>
    <property type="match status" value="1"/>
</dbReference>
<dbReference type="AlphaFoldDB" id="K1Q9S6"/>
<evidence type="ECO:0000256" key="1">
    <source>
        <dbReference type="ARBA" id="ARBA00022553"/>
    </source>
</evidence>
<organism evidence="8">
    <name type="scientific">Magallana gigas</name>
    <name type="common">Pacific oyster</name>
    <name type="synonym">Crassostrea gigas</name>
    <dbReference type="NCBI Taxonomy" id="29159"/>
    <lineage>
        <taxon>Eukaryota</taxon>
        <taxon>Metazoa</taxon>
        <taxon>Spiralia</taxon>
        <taxon>Lophotrochozoa</taxon>
        <taxon>Mollusca</taxon>
        <taxon>Bivalvia</taxon>
        <taxon>Autobranchia</taxon>
        <taxon>Pteriomorphia</taxon>
        <taxon>Ostreida</taxon>
        <taxon>Ostreoidea</taxon>
        <taxon>Ostreidae</taxon>
        <taxon>Magallana</taxon>
    </lineage>
</organism>
<dbReference type="PROSITE" id="PS50119">
    <property type="entry name" value="ZF_BBOX"/>
    <property type="match status" value="1"/>
</dbReference>
<gene>
    <name evidence="8" type="ORF">CGI_10019965</name>
</gene>
<dbReference type="SUPFAM" id="SSF57850">
    <property type="entry name" value="RING/U-box"/>
    <property type="match status" value="1"/>
</dbReference>
<dbReference type="PANTHER" id="PTHR24104:SF47">
    <property type="entry name" value="E3 UBIQUITIN-PROTEIN LIGASE NHLRC1"/>
    <property type="match status" value="1"/>
</dbReference>
<feature type="region of interest" description="Disordered" evidence="7">
    <location>
        <begin position="485"/>
        <end position="510"/>
    </location>
</feature>
<dbReference type="InterPro" id="IPR027370">
    <property type="entry name" value="Znf-RING_euk"/>
</dbReference>
<dbReference type="OrthoDB" id="342730at2759"/>
<dbReference type="InterPro" id="IPR001841">
    <property type="entry name" value="Znf_RING"/>
</dbReference>
<dbReference type="InterPro" id="IPR050952">
    <property type="entry name" value="TRIM-NHL_E3_ligases"/>
</dbReference>
<dbReference type="PANTHER" id="PTHR24104">
    <property type="entry name" value="E3 UBIQUITIN-PROTEIN LIGASE NHLRC1-RELATED"/>
    <property type="match status" value="1"/>
</dbReference>
<feature type="region of interest" description="Disordered" evidence="7">
    <location>
        <begin position="663"/>
        <end position="721"/>
    </location>
</feature>
<keyword evidence="3" id="KW-0677">Repeat</keyword>
<dbReference type="FunFam" id="2.120.10.30:FF:000013">
    <property type="entry name" value="E3 ubiquitin-protein ligase TRIM71"/>
    <property type="match status" value="1"/>
</dbReference>
<evidence type="ECO:0000256" key="4">
    <source>
        <dbReference type="ARBA" id="ARBA00022771"/>
    </source>
</evidence>
<dbReference type="GO" id="GO:0061630">
    <property type="term" value="F:ubiquitin protein ligase activity"/>
    <property type="evidence" value="ECO:0007669"/>
    <property type="project" value="TreeGrafter"/>
</dbReference>
<feature type="compositionally biased region" description="Polar residues" evidence="7">
    <location>
        <begin position="611"/>
        <end position="621"/>
    </location>
</feature>
<evidence type="ECO:0000256" key="2">
    <source>
        <dbReference type="ARBA" id="ARBA00022723"/>
    </source>
</evidence>
<feature type="compositionally biased region" description="Polar residues" evidence="7">
    <location>
        <begin position="485"/>
        <end position="509"/>
    </location>
</feature>
<dbReference type="InterPro" id="IPR013083">
    <property type="entry name" value="Znf_RING/FYVE/PHD"/>
</dbReference>
<keyword evidence="2" id="KW-0479">Metal-binding</keyword>
<dbReference type="EMBL" id="JH817906">
    <property type="protein sequence ID" value="EKC30728.1"/>
    <property type="molecule type" value="Genomic_DNA"/>
</dbReference>
<dbReference type="CDD" id="cd14954">
    <property type="entry name" value="NHL_TRIM71_like"/>
    <property type="match status" value="1"/>
</dbReference>
<keyword evidence="6" id="KW-0175">Coiled coil</keyword>
<feature type="compositionally biased region" description="Basic and acidic residues" evidence="7">
    <location>
        <begin position="663"/>
        <end position="681"/>
    </location>
</feature>
<feature type="compositionally biased region" description="Polar residues" evidence="7">
    <location>
        <begin position="578"/>
        <end position="593"/>
    </location>
</feature>
<feature type="region of interest" description="Disordered" evidence="7">
    <location>
        <begin position="352"/>
        <end position="371"/>
    </location>
</feature>
<dbReference type="Pfam" id="PF17170">
    <property type="entry name" value="DUF5128"/>
    <property type="match status" value="1"/>
</dbReference>
<reference evidence="8" key="1">
    <citation type="journal article" date="2012" name="Nature">
        <title>The oyster genome reveals stress adaptation and complexity of shell formation.</title>
        <authorList>
            <person name="Zhang G."/>
            <person name="Fang X."/>
            <person name="Guo X."/>
            <person name="Li L."/>
            <person name="Luo R."/>
            <person name="Xu F."/>
            <person name="Yang P."/>
            <person name="Zhang L."/>
            <person name="Wang X."/>
            <person name="Qi H."/>
            <person name="Xiong Z."/>
            <person name="Que H."/>
            <person name="Xie Y."/>
            <person name="Holland P.W."/>
            <person name="Paps J."/>
            <person name="Zhu Y."/>
            <person name="Wu F."/>
            <person name="Chen Y."/>
            <person name="Wang J."/>
            <person name="Peng C."/>
            <person name="Meng J."/>
            <person name="Yang L."/>
            <person name="Liu J."/>
            <person name="Wen B."/>
            <person name="Zhang N."/>
            <person name="Huang Z."/>
            <person name="Zhu Q."/>
            <person name="Feng Y."/>
            <person name="Mount A."/>
            <person name="Hedgecock D."/>
            <person name="Xu Z."/>
            <person name="Liu Y."/>
            <person name="Domazet-Loso T."/>
            <person name="Du Y."/>
            <person name="Sun X."/>
            <person name="Zhang S."/>
            <person name="Liu B."/>
            <person name="Cheng P."/>
            <person name="Jiang X."/>
            <person name="Li J."/>
            <person name="Fan D."/>
            <person name="Wang W."/>
            <person name="Fu W."/>
            <person name="Wang T."/>
            <person name="Wang B."/>
            <person name="Zhang J."/>
            <person name="Peng Z."/>
            <person name="Li Y."/>
            <person name="Li N."/>
            <person name="Wang J."/>
            <person name="Chen M."/>
            <person name="He Y."/>
            <person name="Tan F."/>
            <person name="Song X."/>
            <person name="Zheng Q."/>
            <person name="Huang R."/>
            <person name="Yang H."/>
            <person name="Du X."/>
            <person name="Chen L."/>
            <person name="Yang M."/>
            <person name="Gaffney P.M."/>
            <person name="Wang S."/>
            <person name="Luo L."/>
            <person name="She Z."/>
            <person name="Ming Y."/>
            <person name="Huang W."/>
            <person name="Zhang S."/>
            <person name="Huang B."/>
            <person name="Zhang Y."/>
            <person name="Qu T."/>
            <person name="Ni P."/>
            <person name="Miao G."/>
            <person name="Wang J."/>
            <person name="Wang Q."/>
            <person name="Steinberg C.E."/>
            <person name="Wang H."/>
            <person name="Li N."/>
            <person name="Qian L."/>
            <person name="Zhang G."/>
            <person name="Li Y."/>
            <person name="Yang H."/>
            <person name="Liu X."/>
            <person name="Wang J."/>
            <person name="Yin Y."/>
            <person name="Wang J."/>
        </authorList>
    </citation>
    <scope>NUCLEOTIDE SEQUENCE [LARGE SCALE GENOMIC DNA]</scope>
    <source>
        <strain evidence="8">05x7-T-G4-1.051#20</strain>
    </source>
</reference>
<evidence type="ECO:0000256" key="5">
    <source>
        <dbReference type="ARBA" id="ARBA00022833"/>
    </source>
</evidence>
<dbReference type="InterPro" id="IPR000315">
    <property type="entry name" value="Znf_B-box"/>
</dbReference>
<dbReference type="Pfam" id="PF13445">
    <property type="entry name" value="zf-RING_UBOX"/>
    <property type="match status" value="1"/>
</dbReference>
<proteinExistence type="predicted"/>
<accession>K1Q9S6</accession>
<dbReference type="InParanoid" id="K1Q9S6"/>
<dbReference type="KEGG" id="crg:105343535"/>
<dbReference type="SUPFAM" id="SSF101898">
    <property type="entry name" value="NHL repeat"/>
    <property type="match status" value="1"/>
</dbReference>
<dbReference type="GO" id="GO:0008270">
    <property type="term" value="F:zinc ion binding"/>
    <property type="evidence" value="ECO:0007669"/>
    <property type="project" value="UniProtKB-KW"/>
</dbReference>
<feature type="region of interest" description="Disordered" evidence="7">
    <location>
        <begin position="575"/>
        <end position="627"/>
    </location>
</feature>
<dbReference type="GO" id="GO:0000209">
    <property type="term" value="P:protein polyubiquitination"/>
    <property type="evidence" value="ECO:0007669"/>
    <property type="project" value="TreeGrafter"/>
</dbReference>
<feature type="coiled-coil region" evidence="6">
    <location>
        <begin position="210"/>
        <end position="237"/>
    </location>
</feature>
<dbReference type="Gene3D" id="2.120.10.30">
    <property type="entry name" value="TolB, C-terminal domain"/>
    <property type="match status" value="3"/>
</dbReference>
<evidence type="ECO:0000256" key="6">
    <source>
        <dbReference type="SAM" id="Coils"/>
    </source>
</evidence>
<dbReference type="InterPro" id="IPR001258">
    <property type="entry name" value="NHL_repeat"/>
</dbReference>
<dbReference type="Gene3D" id="3.30.40.10">
    <property type="entry name" value="Zinc/RING finger domain, C3HC4 (zinc finger)"/>
    <property type="match status" value="1"/>
</dbReference>
<dbReference type="PROSITE" id="PS50089">
    <property type="entry name" value="ZF_RING_2"/>
    <property type="match status" value="1"/>
</dbReference>
<keyword evidence="4" id="KW-0863">Zinc-finger</keyword>
<keyword evidence="1" id="KW-0597">Phosphoprotein</keyword>
<dbReference type="Pfam" id="PF01436">
    <property type="entry name" value="NHL"/>
    <property type="match status" value="4"/>
</dbReference>
<evidence type="ECO:0000256" key="7">
    <source>
        <dbReference type="SAM" id="MobiDB-lite"/>
    </source>
</evidence>
<name>K1Q9S6_MAGGI</name>
<dbReference type="CDD" id="cd16524">
    <property type="entry name" value="RING-HC_NHL-1-like"/>
    <property type="match status" value="1"/>
</dbReference>
<dbReference type="PROSITE" id="PS51125">
    <property type="entry name" value="NHL"/>
    <property type="match status" value="6"/>
</dbReference>
<dbReference type="GO" id="GO:0043161">
    <property type="term" value="P:proteasome-mediated ubiquitin-dependent protein catabolic process"/>
    <property type="evidence" value="ECO:0007669"/>
    <property type="project" value="TreeGrafter"/>
</dbReference>
<dbReference type="HOGENOM" id="CLU_002505_1_0_1"/>
<protein>
    <submittedName>
        <fullName evidence="8">RING finger protein nhl-1</fullName>
    </submittedName>
</protein>
<evidence type="ECO:0000256" key="3">
    <source>
        <dbReference type="ARBA" id="ARBA00022737"/>
    </source>
</evidence>